<dbReference type="InterPro" id="IPR000352">
    <property type="entry name" value="Pep_chain_release_fac_I"/>
</dbReference>
<feature type="domain" description="Prokaryotic-type class I peptide chain release factors" evidence="2">
    <location>
        <begin position="21"/>
        <end position="37"/>
    </location>
</feature>
<protein>
    <recommendedName>
        <fullName evidence="2">Prokaryotic-type class I peptide chain release factors domain-containing protein</fullName>
    </recommendedName>
</protein>
<name>X1VFX1_9ZZZZ</name>
<feature type="non-terminal residue" evidence="3">
    <location>
        <position position="120"/>
    </location>
</feature>
<dbReference type="NCBIfam" id="NF006718">
    <property type="entry name" value="PRK09256.1"/>
    <property type="match status" value="1"/>
</dbReference>
<evidence type="ECO:0000256" key="1">
    <source>
        <dbReference type="SAM" id="MobiDB-lite"/>
    </source>
</evidence>
<reference evidence="3" key="1">
    <citation type="journal article" date="2014" name="Front. Microbiol.">
        <title>High frequency of phylogenetically diverse reductive dehalogenase-homologous genes in deep subseafloor sedimentary metagenomes.</title>
        <authorList>
            <person name="Kawai M."/>
            <person name="Futagami T."/>
            <person name="Toyoda A."/>
            <person name="Takaki Y."/>
            <person name="Nishi S."/>
            <person name="Hori S."/>
            <person name="Arai W."/>
            <person name="Tsubouchi T."/>
            <person name="Morono Y."/>
            <person name="Uchiyama I."/>
            <person name="Ito T."/>
            <person name="Fujiyama A."/>
            <person name="Inagaki F."/>
            <person name="Takami H."/>
        </authorList>
    </citation>
    <scope>NUCLEOTIDE SEQUENCE</scope>
    <source>
        <strain evidence="3">Expedition CK06-06</strain>
    </source>
</reference>
<dbReference type="GO" id="GO:0072344">
    <property type="term" value="P:rescue of stalled ribosome"/>
    <property type="evidence" value="ECO:0007669"/>
    <property type="project" value="TreeGrafter"/>
</dbReference>
<feature type="compositionally biased region" description="Basic residues" evidence="1">
    <location>
        <begin position="106"/>
        <end position="120"/>
    </location>
</feature>
<dbReference type="EMBL" id="BARW01031131">
    <property type="protein sequence ID" value="GAJ13401.1"/>
    <property type="molecule type" value="Genomic_DNA"/>
</dbReference>
<gene>
    <name evidence="3" type="ORF">S12H4_49593</name>
</gene>
<comment type="caution">
    <text evidence="3">The sequence shown here is derived from an EMBL/GenBank/DDBJ whole genome shotgun (WGS) entry which is preliminary data.</text>
</comment>
<feature type="region of interest" description="Disordered" evidence="1">
    <location>
        <begin position="101"/>
        <end position="120"/>
    </location>
</feature>
<organism evidence="3">
    <name type="scientific">marine sediment metagenome</name>
    <dbReference type="NCBI Taxonomy" id="412755"/>
    <lineage>
        <taxon>unclassified sequences</taxon>
        <taxon>metagenomes</taxon>
        <taxon>ecological metagenomes</taxon>
    </lineage>
</organism>
<evidence type="ECO:0000259" key="2">
    <source>
        <dbReference type="PROSITE" id="PS00745"/>
    </source>
</evidence>
<dbReference type="GO" id="GO:0043022">
    <property type="term" value="F:ribosome binding"/>
    <property type="evidence" value="ECO:0007669"/>
    <property type="project" value="TreeGrafter"/>
</dbReference>
<evidence type="ECO:0000313" key="3">
    <source>
        <dbReference type="EMBL" id="GAJ13401.1"/>
    </source>
</evidence>
<dbReference type="GO" id="GO:0004045">
    <property type="term" value="F:peptidyl-tRNA hydrolase activity"/>
    <property type="evidence" value="ECO:0007669"/>
    <property type="project" value="TreeGrafter"/>
</dbReference>
<dbReference type="SUPFAM" id="SSF110916">
    <property type="entry name" value="Peptidyl-tRNA hydrolase domain-like"/>
    <property type="match status" value="1"/>
</dbReference>
<sequence length="120" mass="13684">MIHVTHTITIDESEIQQEFIRASGPGGQNVNKVATAVQLRFDVAKSPSLSKDVRGRLILLARKRITEEGVLIINARRFRTQGANRRDAIEHLVELIRKAAQEPQIRRKTRPTLASKRRRL</sequence>
<dbReference type="Pfam" id="PF00472">
    <property type="entry name" value="RF-1"/>
    <property type="match status" value="1"/>
</dbReference>
<dbReference type="GO" id="GO:0003747">
    <property type="term" value="F:translation release factor activity"/>
    <property type="evidence" value="ECO:0007669"/>
    <property type="project" value="InterPro"/>
</dbReference>
<dbReference type="PANTHER" id="PTHR47814:SF1">
    <property type="entry name" value="PEPTIDYL-TRNA HYDROLASE ARFB"/>
    <property type="match status" value="1"/>
</dbReference>
<dbReference type="AlphaFoldDB" id="X1VFX1"/>
<accession>X1VFX1</accession>
<dbReference type="PROSITE" id="PS00745">
    <property type="entry name" value="RF_PROK_I"/>
    <property type="match status" value="1"/>
</dbReference>
<dbReference type="Gene3D" id="3.30.160.20">
    <property type="match status" value="1"/>
</dbReference>
<dbReference type="PANTHER" id="PTHR47814">
    <property type="entry name" value="PEPTIDYL-TRNA HYDROLASE ARFB"/>
    <property type="match status" value="1"/>
</dbReference>
<proteinExistence type="predicted"/>